<accession>A0ACD3B9P7</accession>
<organism evidence="1 2">
    <name type="scientific">Pluteus cervinus</name>
    <dbReference type="NCBI Taxonomy" id="181527"/>
    <lineage>
        <taxon>Eukaryota</taxon>
        <taxon>Fungi</taxon>
        <taxon>Dikarya</taxon>
        <taxon>Basidiomycota</taxon>
        <taxon>Agaricomycotina</taxon>
        <taxon>Agaricomycetes</taxon>
        <taxon>Agaricomycetidae</taxon>
        <taxon>Agaricales</taxon>
        <taxon>Pluteineae</taxon>
        <taxon>Pluteaceae</taxon>
        <taxon>Pluteus</taxon>
    </lineage>
</organism>
<sequence>MYPLSVFASIPDDLNKMDSRISMKHLNLFMKNTIIRGLNTVYAVAPSISSDHSAFPAFMAYTKIVLIMVMFHLDGDEAFFTRPFNEKECLLNFLGSASVAKNQPLVAAVADAQKRVGAWIIDPKDYTADTLRAALEFGGPLTEALGKQLDSMNNECLEKIVSHEALHLFIEEHLKWLTTKPEVTILVPFIVGHHDFSTNQHWPGLSAEGNAALPHLVAMQPEAWKFAPVDPLTKAPQNWKA</sequence>
<reference evidence="1 2" key="1">
    <citation type="journal article" date="2019" name="Nat. Ecol. Evol.">
        <title>Megaphylogeny resolves global patterns of mushroom evolution.</title>
        <authorList>
            <person name="Varga T."/>
            <person name="Krizsan K."/>
            <person name="Foldi C."/>
            <person name="Dima B."/>
            <person name="Sanchez-Garcia M."/>
            <person name="Sanchez-Ramirez S."/>
            <person name="Szollosi G.J."/>
            <person name="Szarkandi J.G."/>
            <person name="Papp V."/>
            <person name="Albert L."/>
            <person name="Andreopoulos W."/>
            <person name="Angelini C."/>
            <person name="Antonin V."/>
            <person name="Barry K.W."/>
            <person name="Bougher N.L."/>
            <person name="Buchanan P."/>
            <person name="Buyck B."/>
            <person name="Bense V."/>
            <person name="Catcheside P."/>
            <person name="Chovatia M."/>
            <person name="Cooper J."/>
            <person name="Damon W."/>
            <person name="Desjardin D."/>
            <person name="Finy P."/>
            <person name="Geml J."/>
            <person name="Haridas S."/>
            <person name="Hughes K."/>
            <person name="Justo A."/>
            <person name="Karasinski D."/>
            <person name="Kautmanova I."/>
            <person name="Kiss B."/>
            <person name="Kocsube S."/>
            <person name="Kotiranta H."/>
            <person name="LaButti K.M."/>
            <person name="Lechner B.E."/>
            <person name="Liimatainen K."/>
            <person name="Lipzen A."/>
            <person name="Lukacs Z."/>
            <person name="Mihaltcheva S."/>
            <person name="Morgado L.N."/>
            <person name="Niskanen T."/>
            <person name="Noordeloos M.E."/>
            <person name="Ohm R.A."/>
            <person name="Ortiz-Santana B."/>
            <person name="Ovrebo C."/>
            <person name="Racz N."/>
            <person name="Riley R."/>
            <person name="Savchenko A."/>
            <person name="Shiryaev A."/>
            <person name="Soop K."/>
            <person name="Spirin V."/>
            <person name="Szebenyi C."/>
            <person name="Tomsovsky M."/>
            <person name="Tulloss R.E."/>
            <person name="Uehling J."/>
            <person name="Grigoriev I.V."/>
            <person name="Vagvolgyi C."/>
            <person name="Papp T."/>
            <person name="Martin F.M."/>
            <person name="Miettinen O."/>
            <person name="Hibbett D.S."/>
            <person name="Nagy L.G."/>
        </authorList>
    </citation>
    <scope>NUCLEOTIDE SEQUENCE [LARGE SCALE GENOMIC DNA]</scope>
    <source>
        <strain evidence="1 2">NL-1719</strain>
    </source>
</reference>
<protein>
    <submittedName>
        <fullName evidence="1">Uncharacterized protein</fullName>
    </submittedName>
</protein>
<proteinExistence type="predicted"/>
<evidence type="ECO:0000313" key="2">
    <source>
        <dbReference type="Proteomes" id="UP000308600"/>
    </source>
</evidence>
<keyword evidence="2" id="KW-1185">Reference proteome</keyword>
<evidence type="ECO:0000313" key="1">
    <source>
        <dbReference type="EMBL" id="TFK74565.1"/>
    </source>
</evidence>
<dbReference type="EMBL" id="ML208267">
    <property type="protein sequence ID" value="TFK74565.1"/>
    <property type="molecule type" value="Genomic_DNA"/>
</dbReference>
<name>A0ACD3B9P7_9AGAR</name>
<gene>
    <name evidence="1" type="ORF">BDN72DRAFT_833051</name>
</gene>
<dbReference type="Proteomes" id="UP000308600">
    <property type="component" value="Unassembled WGS sequence"/>
</dbReference>